<organism evidence="1">
    <name type="scientific">marine metagenome</name>
    <dbReference type="NCBI Taxonomy" id="408172"/>
    <lineage>
        <taxon>unclassified sequences</taxon>
        <taxon>metagenomes</taxon>
        <taxon>ecological metagenomes</taxon>
    </lineage>
</organism>
<evidence type="ECO:0000313" key="1">
    <source>
        <dbReference type="EMBL" id="SVD89953.1"/>
    </source>
</evidence>
<gene>
    <name evidence="1" type="ORF">METZ01_LOCUS442807</name>
</gene>
<name>A0A382Z3D3_9ZZZZ</name>
<proteinExistence type="predicted"/>
<reference evidence="1" key="1">
    <citation type="submission" date="2018-05" db="EMBL/GenBank/DDBJ databases">
        <authorList>
            <person name="Lanie J.A."/>
            <person name="Ng W.-L."/>
            <person name="Kazmierczak K.M."/>
            <person name="Andrzejewski T.M."/>
            <person name="Davidsen T.M."/>
            <person name="Wayne K.J."/>
            <person name="Tettelin H."/>
            <person name="Glass J.I."/>
            <person name="Rusch D."/>
            <person name="Podicherti R."/>
            <person name="Tsui H.-C.T."/>
            <person name="Winkler M.E."/>
        </authorList>
    </citation>
    <scope>NUCLEOTIDE SEQUENCE</scope>
</reference>
<dbReference type="EMBL" id="UINC01180645">
    <property type="protein sequence ID" value="SVD89953.1"/>
    <property type="molecule type" value="Genomic_DNA"/>
</dbReference>
<dbReference type="AlphaFoldDB" id="A0A382Z3D3"/>
<protein>
    <submittedName>
        <fullName evidence="1">Uncharacterized protein</fullName>
    </submittedName>
</protein>
<accession>A0A382Z3D3</accession>
<sequence>VQATLEGDSMIFGAVLEFKSLEEAKN</sequence>
<feature type="non-terminal residue" evidence="1">
    <location>
        <position position="26"/>
    </location>
</feature>
<feature type="non-terminal residue" evidence="1">
    <location>
        <position position="1"/>
    </location>
</feature>